<reference evidence="2 3" key="1">
    <citation type="submission" date="2016-08" db="EMBL/GenBank/DDBJ databases">
        <title>Evolution of the type three secretion system and type three effector repertoires in Xanthomonas.</title>
        <authorList>
            <person name="Merda D."/>
            <person name="Briand M."/>
            <person name="Bosis E."/>
            <person name="Rousseau C."/>
            <person name="Portier P."/>
            <person name="Jacques M.-A."/>
            <person name="Fischer-Le Saux M."/>
        </authorList>
    </citation>
    <scope>NUCLEOTIDE SEQUENCE [LARGE SCALE GENOMIC DNA]</scope>
    <source>
        <strain evidence="2 3">CFBP 4691</strain>
    </source>
</reference>
<accession>A0A2S6ZM13</accession>
<dbReference type="Pfam" id="PF11720">
    <property type="entry name" value="Inhibitor_I78"/>
    <property type="match status" value="1"/>
</dbReference>
<dbReference type="InterPro" id="IPR021719">
    <property type="entry name" value="Prot_inh_I78"/>
</dbReference>
<name>A0A2S6ZM13_9XANT</name>
<gene>
    <name evidence="2" type="ORF">XthCFBP4691_00985</name>
</gene>
<feature type="chain" id="PRO_5015690272" description="Peptidase inhibitor I78 family protein" evidence="1">
    <location>
        <begin position="25"/>
        <end position="95"/>
    </location>
</feature>
<dbReference type="RefSeq" id="WP_128418690.1">
    <property type="nucleotide sequence ID" value="NZ_CP049017.1"/>
</dbReference>
<proteinExistence type="predicted"/>
<evidence type="ECO:0000313" key="3">
    <source>
        <dbReference type="Proteomes" id="UP000239898"/>
    </source>
</evidence>
<protein>
    <recommendedName>
        <fullName evidence="4">Peptidase inhibitor I78 family protein</fullName>
    </recommendedName>
</protein>
<keyword evidence="1" id="KW-0732">Signal</keyword>
<dbReference type="OrthoDB" id="5975800at2"/>
<keyword evidence="3" id="KW-1185">Reference proteome</keyword>
<sequence length="95" mass="9625">MSRAQGCIAALLPLLAACTPPASLQPASGGPDLQGDGRCLAAPVAWAVGQPATEATMARVREQSGAGQAATRGLRPDRLNVFLDTANAIVRIDCG</sequence>
<dbReference type="PROSITE" id="PS51257">
    <property type="entry name" value="PROKAR_LIPOPROTEIN"/>
    <property type="match status" value="1"/>
</dbReference>
<evidence type="ECO:0000313" key="2">
    <source>
        <dbReference type="EMBL" id="PPT93219.1"/>
    </source>
</evidence>
<dbReference type="Proteomes" id="UP000239898">
    <property type="component" value="Unassembled WGS sequence"/>
</dbReference>
<dbReference type="AlphaFoldDB" id="A0A2S6ZM13"/>
<feature type="signal peptide" evidence="1">
    <location>
        <begin position="1"/>
        <end position="24"/>
    </location>
</feature>
<evidence type="ECO:0000256" key="1">
    <source>
        <dbReference type="SAM" id="SignalP"/>
    </source>
</evidence>
<organism evidence="2 3">
    <name type="scientific">Xanthomonas theicola</name>
    <dbReference type="NCBI Taxonomy" id="56464"/>
    <lineage>
        <taxon>Bacteria</taxon>
        <taxon>Pseudomonadati</taxon>
        <taxon>Pseudomonadota</taxon>
        <taxon>Gammaproteobacteria</taxon>
        <taxon>Lysobacterales</taxon>
        <taxon>Lysobacteraceae</taxon>
        <taxon>Xanthomonas</taxon>
    </lineage>
</organism>
<evidence type="ECO:0008006" key="4">
    <source>
        <dbReference type="Google" id="ProtNLM"/>
    </source>
</evidence>
<dbReference type="Gene3D" id="3.30.10.10">
    <property type="entry name" value="Trypsin Inhibitor V, subunit A"/>
    <property type="match status" value="1"/>
</dbReference>
<comment type="caution">
    <text evidence="2">The sequence shown here is derived from an EMBL/GenBank/DDBJ whole genome shotgun (WGS) entry which is preliminary data.</text>
</comment>
<dbReference type="EMBL" id="MIGX01000002">
    <property type="protein sequence ID" value="PPT93219.1"/>
    <property type="molecule type" value="Genomic_DNA"/>
</dbReference>